<dbReference type="PROSITE" id="PS50850">
    <property type="entry name" value="MFS"/>
    <property type="match status" value="1"/>
</dbReference>
<keyword evidence="8 10" id="KW-1133">Transmembrane helix</keyword>
<evidence type="ECO:0000259" key="11">
    <source>
        <dbReference type="PROSITE" id="PS50850"/>
    </source>
</evidence>
<dbReference type="GO" id="GO:0005351">
    <property type="term" value="F:carbohydrate:proton symporter activity"/>
    <property type="evidence" value="ECO:0007669"/>
    <property type="project" value="InterPro"/>
</dbReference>
<keyword evidence="5" id="KW-0997">Cell inner membrane</keyword>
<feature type="transmembrane region" description="Helical" evidence="10">
    <location>
        <begin position="217"/>
        <end position="236"/>
    </location>
</feature>
<evidence type="ECO:0000313" key="12">
    <source>
        <dbReference type="EMBL" id="ECF4923656.1"/>
    </source>
</evidence>
<dbReference type="GO" id="GO:0015767">
    <property type="term" value="P:lactose transport"/>
    <property type="evidence" value="ECO:0007669"/>
    <property type="project" value="TreeGrafter"/>
</dbReference>
<keyword evidence="6" id="KW-0762">Sugar transport</keyword>
<feature type="domain" description="Major facilitator superfamily (MFS) profile" evidence="11">
    <location>
        <begin position="14"/>
        <end position="392"/>
    </location>
</feature>
<comment type="similarity">
    <text evidence="2">Belongs to the major facilitator superfamily. Set transporter family.</text>
</comment>
<evidence type="ECO:0000256" key="5">
    <source>
        <dbReference type="ARBA" id="ARBA00022519"/>
    </source>
</evidence>
<evidence type="ECO:0000256" key="7">
    <source>
        <dbReference type="ARBA" id="ARBA00022692"/>
    </source>
</evidence>
<evidence type="ECO:0000256" key="2">
    <source>
        <dbReference type="ARBA" id="ARBA00006523"/>
    </source>
</evidence>
<feature type="transmembrane region" description="Helical" evidence="10">
    <location>
        <begin position="341"/>
        <end position="363"/>
    </location>
</feature>
<feature type="transmembrane region" description="Helical" evidence="10">
    <location>
        <begin position="256"/>
        <end position="275"/>
    </location>
</feature>
<reference evidence="12" key="1">
    <citation type="submission" date="2019-07" db="EMBL/GenBank/DDBJ databases">
        <authorList>
            <consortium name="GenomeTrakr network: Whole genome sequencing for foodborne pathogen traceback"/>
        </authorList>
    </citation>
    <scope>NUCLEOTIDE SEQUENCE [LARGE SCALE GENOMIC DNA]</scope>
    <source>
        <strain evidence="12">FDA00014297</strain>
    </source>
</reference>
<dbReference type="Gene3D" id="1.20.1250.20">
    <property type="entry name" value="MFS general substrate transporter like domains"/>
    <property type="match status" value="2"/>
</dbReference>
<evidence type="ECO:0000256" key="3">
    <source>
        <dbReference type="ARBA" id="ARBA00022448"/>
    </source>
</evidence>
<dbReference type="CDD" id="cd17471">
    <property type="entry name" value="MFS_Set"/>
    <property type="match status" value="1"/>
</dbReference>
<dbReference type="SUPFAM" id="SSF103473">
    <property type="entry name" value="MFS general substrate transporter"/>
    <property type="match status" value="1"/>
</dbReference>
<feature type="transmembrane region" description="Helical" evidence="10">
    <location>
        <begin position="51"/>
        <end position="70"/>
    </location>
</feature>
<dbReference type="PANTHER" id="PTHR23535">
    <property type="entry name" value="SUGAR EFFLUX TRANSPORTER A-RELATED"/>
    <property type="match status" value="1"/>
</dbReference>
<name>A0A5Y2QPK3_SALER</name>
<protein>
    <submittedName>
        <fullName evidence="12">MFS transporter</fullName>
    </submittedName>
</protein>
<comment type="subcellular location">
    <subcellularLocation>
        <location evidence="1">Cell inner membrane</location>
        <topology evidence="1">Multi-pass membrane protein</topology>
    </subcellularLocation>
</comment>
<evidence type="ECO:0000256" key="9">
    <source>
        <dbReference type="ARBA" id="ARBA00023136"/>
    </source>
</evidence>
<dbReference type="FunFam" id="1.20.1250.20:FF:000151">
    <property type="entry name" value="Sugar efflux transporter SetB"/>
    <property type="match status" value="1"/>
</dbReference>
<evidence type="ECO:0000256" key="8">
    <source>
        <dbReference type="ARBA" id="ARBA00022989"/>
    </source>
</evidence>
<dbReference type="InterPro" id="IPR036259">
    <property type="entry name" value="MFS_trans_sf"/>
</dbReference>
<dbReference type="InterPro" id="IPR020846">
    <property type="entry name" value="MFS_dom"/>
</dbReference>
<sequence>MLWITTMGRRLNGIYAAFMLVAFMMGVAGALQAPTLSLFLSREVGAQPFWVGLFYTVNAIAGIGVSLALAKRSDSRGDRRKLIMFCCLMAIGNALLFAFNRHYLTLITCGVLLASLANTAMPQLFALAREYADSSAREVVMFSSVMRAQLSLAWVIGPPLAFMLALNYGFTVMFSIAAVIFAVSLVLIALMLPSVARVEQPVDAPLAQVNGWQDRNVRMLFIASTLMWTCNTMYIIDMPLWISAELGLSDKLAGVLMGTAAGLEIPAMILAGFYVKRFGKRRMMIAAVAAGVLFYVGLIFFHSRTALLLLQLFNAVFIGIVAGIGMLWFQDLMPGRAGAATTLFTNSISTGVILAGVIQGAVAQSFGHFAVYWVIAAISVVTLVMTGRVKDV</sequence>
<feature type="transmembrane region" description="Helical" evidence="10">
    <location>
        <begin position="148"/>
        <end position="166"/>
    </location>
</feature>
<dbReference type="NCBIfam" id="TIGR00899">
    <property type="entry name" value="2A0120"/>
    <property type="match status" value="1"/>
</dbReference>
<dbReference type="Proteomes" id="UP000839641">
    <property type="component" value="Unassembled WGS sequence"/>
</dbReference>
<dbReference type="Pfam" id="PF07690">
    <property type="entry name" value="MFS_1"/>
    <property type="match status" value="2"/>
</dbReference>
<dbReference type="AlphaFoldDB" id="A0A5Y2QPK3"/>
<dbReference type="EMBL" id="AAILJL010000012">
    <property type="protein sequence ID" value="ECF4923656.1"/>
    <property type="molecule type" value="Genomic_DNA"/>
</dbReference>
<organism evidence="12">
    <name type="scientific">Salmonella enterica subsp. arizonae</name>
    <dbReference type="NCBI Taxonomy" id="59203"/>
    <lineage>
        <taxon>Bacteria</taxon>
        <taxon>Pseudomonadati</taxon>
        <taxon>Pseudomonadota</taxon>
        <taxon>Gammaproteobacteria</taxon>
        <taxon>Enterobacterales</taxon>
        <taxon>Enterobacteriaceae</taxon>
        <taxon>Salmonella</taxon>
    </lineage>
</organism>
<comment type="caution">
    <text evidence="12">The sequence shown here is derived from an EMBL/GenBank/DDBJ whole genome shotgun (WGS) entry which is preliminary data.</text>
</comment>
<proteinExistence type="inferred from homology"/>
<dbReference type="InterPro" id="IPR011701">
    <property type="entry name" value="MFS"/>
</dbReference>
<evidence type="ECO:0000256" key="10">
    <source>
        <dbReference type="SAM" id="Phobius"/>
    </source>
</evidence>
<keyword evidence="4" id="KW-1003">Cell membrane</keyword>
<feature type="transmembrane region" description="Helical" evidence="10">
    <location>
        <begin position="369"/>
        <end position="389"/>
    </location>
</feature>
<evidence type="ECO:0000256" key="6">
    <source>
        <dbReference type="ARBA" id="ARBA00022597"/>
    </source>
</evidence>
<dbReference type="PANTHER" id="PTHR23535:SF2">
    <property type="entry name" value="SUGAR EFFLUX TRANSPORTER A-RELATED"/>
    <property type="match status" value="1"/>
</dbReference>
<feature type="transmembrane region" description="Helical" evidence="10">
    <location>
        <begin position="282"/>
        <end position="301"/>
    </location>
</feature>
<feature type="transmembrane region" description="Helical" evidence="10">
    <location>
        <begin position="307"/>
        <end position="329"/>
    </location>
</feature>
<dbReference type="InterPro" id="IPR004750">
    <property type="entry name" value="Sugar_efflux"/>
</dbReference>
<accession>A0A5Y2QPK3</accession>
<gene>
    <name evidence="12" type="ORF">FLP03_15935</name>
</gene>
<feature type="transmembrane region" description="Helical" evidence="10">
    <location>
        <begin position="172"/>
        <end position="196"/>
    </location>
</feature>
<dbReference type="GO" id="GO:1904659">
    <property type="term" value="P:D-glucose transmembrane transport"/>
    <property type="evidence" value="ECO:0007669"/>
    <property type="project" value="TreeGrafter"/>
</dbReference>
<keyword evidence="7 10" id="KW-0812">Transmembrane</keyword>
<dbReference type="GO" id="GO:0036448">
    <property type="term" value="P:cellular response to glucose-phosphate stress"/>
    <property type="evidence" value="ECO:0007669"/>
    <property type="project" value="TreeGrafter"/>
</dbReference>
<keyword evidence="3" id="KW-0813">Transport</keyword>
<feature type="transmembrane region" description="Helical" evidence="10">
    <location>
        <begin position="12"/>
        <end position="31"/>
    </location>
</feature>
<feature type="transmembrane region" description="Helical" evidence="10">
    <location>
        <begin position="105"/>
        <end position="127"/>
    </location>
</feature>
<evidence type="ECO:0000256" key="4">
    <source>
        <dbReference type="ARBA" id="ARBA00022475"/>
    </source>
</evidence>
<evidence type="ECO:0000256" key="1">
    <source>
        <dbReference type="ARBA" id="ARBA00004429"/>
    </source>
</evidence>
<keyword evidence="9 10" id="KW-0472">Membrane</keyword>
<dbReference type="FunFam" id="1.20.1250.20:FF:000125">
    <property type="entry name" value="Sugar efflux transporter SetB"/>
    <property type="match status" value="1"/>
</dbReference>
<feature type="transmembrane region" description="Helical" evidence="10">
    <location>
        <begin position="82"/>
        <end position="99"/>
    </location>
</feature>
<dbReference type="GO" id="GO:0005886">
    <property type="term" value="C:plasma membrane"/>
    <property type="evidence" value="ECO:0007669"/>
    <property type="project" value="UniProtKB-SubCell"/>
</dbReference>